<dbReference type="Pfam" id="PF00069">
    <property type="entry name" value="Pkinase"/>
    <property type="match status" value="2"/>
</dbReference>
<dbReference type="Gene3D" id="3.30.200.20">
    <property type="entry name" value="Phosphorylase Kinase, domain 1"/>
    <property type="match status" value="1"/>
</dbReference>
<evidence type="ECO:0000256" key="4">
    <source>
        <dbReference type="ARBA" id="ARBA00022741"/>
    </source>
</evidence>
<feature type="non-terminal residue" evidence="9">
    <location>
        <position position="1"/>
    </location>
</feature>
<keyword evidence="3" id="KW-0808">Transferase</keyword>
<organism evidence="9 10">
    <name type="scientific">Streblomastix strix</name>
    <dbReference type="NCBI Taxonomy" id="222440"/>
    <lineage>
        <taxon>Eukaryota</taxon>
        <taxon>Metamonada</taxon>
        <taxon>Preaxostyla</taxon>
        <taxon>Oxymonadida</taxon>
        <taxon>Streblomastigidae</taxon>
        <taxon>Streblomastix</taxon>
    </lineage>
</organism>
<dbReference type="InterPro" id="IPR017441">
    <property type="entry name" value="Protein_kinase_ATP_BS"/>
</dbReference>
<dbReference type="InterPro" id="IPR011009">
    <property type="entry name" value="Kinase-like_dom_sf"/>
</dbReference>
<evidence type="ECO:0000313" key="9">
    <source>
        <dbReference type="EMBL" id="KAA6364210.1"/>
    </source>
</evidence>
<dbReference type="GO" id="GO:0004674">
    <property type="term" value="F:protein serine/threonine kinase activity"/>
    <property type="evidence" value="ECO:0007669"/>
    <property type="project" value="UniProtKB-EC"/>
</dbReference>
<comment type="caution">
    <text evidence="9">The sequence shown here is derived from an EMBL/GenBank/DDBJ whole genome shotgun (WGS) entry which is preliminary data.</text>
</comment>
<dbReference type="Gene3D" id="1.10.510.10">
    <property type="entry name" value="Transferase(Phosphotransferase) domain 1"/>
    <property type="match status" value="2"/>
</dbReference>
<evidence type="ECO:0000256" key="1">
    <source>
        <dbReference type="ARBA" id="ARBA00010886"/>
    </source>
</evidence>
<dbReference type="AlphaFoldDB" id="A0A5J4U218"/>
<protein>
    <recommendedName>
        <fullName evidence="2">non-specific serine/threonine protein kinase</fullName>
        <ecNumber evidence="2">2.7.11.1</ecNumber>
    </recommendedName>
</protein>
<comment type="similarity">
    <text evidence="1">Belongs to the protein kinase superfamily. NEK Ser/Thr protein kinase family. NIMA subfamily.</text>
</comment>
<evidence type="ECO:0000313" key="10">
    <source>
        <dbReference type="Proteomes" id="UP000324800"/>
    </source>
</evidence>
<keyword evidence="5" id="KW-0418">Kinase</keyword>
<feature type="domain" description="Protein kinase" evidence="8">
    <location>
        <begin position="1"/>
        <end position="246"/>
    </location>
</feature>
<gene>
    <name evidence="9" type="ORF">EZS28_040263</name>
</gene>
<evidence type="ECO:0000256" key="3">
    <source>
        <dbReference type="ARBA" id="ARBA00022679"/>
    </source>
</evidence>
<dbReference type="SUPFAM" id="SSF56112">
    <property type="entry name" value="Protein kinase-like (PK-like)"/>
    <property type="match status" value="1"/>
</dbReference>
<evidence type="ECO:0000256" key="5">
    <source>
        <dbReference type="ARBA" id="ARBA00022777"/>
    </source>
</evidence>
<dbReference type="PROSITE" id="PS50011">
    <property type="entry name" value="PROTEIN_KINASE_DOM"/>
    <property type="match status" value="1"/>
</dbReference>
<dbReference type="GO" id="GO:0005524">
    <property type="term" value="F:ATP binding"/>
    <property type="evidence" value="ECO:0007669"/>
    <property type="project" value="UniProtKB-UniRule"/>
</dbReference>
<dbReference type="PROSITE" id="PS00107">
    <property type="entry name" value="PROTEIN_KINASE_ATP"/>
    <property type="match status" value="1"/>
</dbReference>
<dbReference type="EMBL" id="SNRW01021937">
    <property type="protein sequence ID" value="KAA6364210.1"/>
    <property type="molecule type" value="Genomic_DNA"/>
</dbReference>
<feature type="binding site" evidence="7">
    <location>
        <position position="29"/>
    </location>
    <ligand>
        <name>ATP</name>
        <dbReference type="ChEBI" id="CHEBI:30616"/>
    </ligand>
</feature>
<evidence type="ECO:0000256" key="7">
    <source>
        <dbReference type="PROSITE-ProRule" id="PRU10141"/>
    </source>
</evidence>
<dbReference type="InterPro" id="IPR050660">
    <property type="entry name" value="NEK_Ser/Thr_kinase"/>
</dbReference>
<reference evidence="9 10" key="1">
    <citation type="submission" date="2019-03" db="EMBL/GenBank/DDBJ databases">
        <title>Single cell metagenomics reveals metabolic interactions within the superorganism composed of flagellate Streblomastix strix and complex community of Bacteroidetes bacteria on its surface.</title>
        <authorList>
            <person name="Treitli S.C."/>
            <person name="Kolisko M."/>
            <person name="Husnik F."/>
            <person name="Keeling P."/>
            <person name="Hampl V."/>
        </authorList>
    </citation>
    <scope>NUCLEOTIDE SEQUENCE [LARGE SCALE GENOMIC DNA]</scope>
    <source>
        <strain evidence="9">ST1C</strain>
    </source>
</reference>
<keyword evidence="4 7" id="KW-0547">Nucleotide-binding</keyword>
<dbReference type="PANTHER" id="PTHR43671:SF13">
    <property type="entry name" value="SERINE_THREONINE-PROTEIN KINASE NEK2"/>
    <property type="match status" value="1"/>
</dbReference>
<dbReference type="Proteomes" id="UP000324800">
    <property type="component" value="Unassembled WGS sequence"/>
</dbReference>
<dbReference type="EC" id="2.7.11.1" evidence="2"/>
<evidence type="ECO:0000256" key="6">
    <source>
        <dbReference type="ARBA" id="ARBA00022840"/>
    </source>
</evidence>
<sequence>EQKERLGKGSFGVVRHIIEISTSRHLACKEMDYEEEYEKLNVEREKDQILKATRILRQSPTTRSLTQLPIVELLGFFVSEDGRKAYLVMEYCSGGDLRKYINNMKKMGVAINPDVTLDWPDNFKQVENTQLITEVLFCIKVLNFIELQEQMETIQLAVKEEFLKDIWSFGVMMFELLAQRHPFFDNKQTGGEIVSAFEFMRRVTTEEPAALPSNYPESLKNLIKQMLNKNPERRIAAEAILQLPEVSAILKTN</sequence>
<dbReference type="InterPro" id="IPR000719">
    <property type="entry name" value="Prot_kinase_dom"/>
</dbReference>
<accession>A0A5J4U218</accession>
<name>A0A5J4U218_9EUKA</name>
<evidence type="ECO:0000259" key="8">
    <source>
        <dbReference type="PROSITE" id="PS50011"/>
    </source>
</evidence>
<keyword evidence="6 7" id="KW-0067">ATP-binding</keyword>
<dbReference type="PANTHER" id="PTHR43671">
    <property type="entry name" value="SERINE/THREONINE-PROTEIN KINASE NEK"/>
    <property type="match status" value="1"/>
</dbReference>
<evidence type="ECO:0000256" key="2">
    <source>
        <dbReference type="ARBA" id="ARBA00012513"/>
    </source>
</evidence>
<proteinExistence type="inferred from homology"/>